<name>A0A316U3F7_9BASI</name>
<dbReference type="GO" id="GO:0016020">
    <property type="term" value="C:membrane"/>
    <property type="evidence" value="ECO:0007669"/>
    <property type="project" value="UniProtKB-SubCell"/>
</dbReference>
<comment type="similarity">
    <text evidence="2">Belongs to the multi antimicrobial extrusion (MATE) (TC 2.A.66.1) family.</text>
</comment>
<keyword evidence="3 7" id="KW-0812">Transmembrane</keyword>
<dbReference type="InterPro" id="IPR045069">
    <property type="entry name" value="MATE_euk"/>
</dbReference>
<feature type="region of interest" description="Disordered" evidence="6">
    <location>
        <begin position="513"/>
        <end position="542"/>
    </location>
</feature>
<evidence type="ECO:0000256" key="5">
    <source>
        <dbReference type="ARBA" id="ARBA00023136"/>
    </source>
</evidence>
<dbReference type="RefSeq" id="XP_025346518.1">
    <property type="nucleotide sequence ID" value="XM_025495225.1"/>
</dbReference>
<gene>
    <name evidence="8" type="ORF">BCV69DRAFT_37157</name>
</gene>
<dbReference type="AlphaFoldDB" id="A0A316U3F7"/>
<feature type="transmembrane region" description="Helical" evidence="7">
    <location>
        <begin position="378"/>
        <end position="400"/>
    </location>
</feature>
<proteinExistence type="inferred from homology"/>
<keyword evidence="4 7" id="KW-1133">Transmembrane helix</keyword>
<feature type="transmembrane region" description="Helical" evidence="7">
    <location>
        <begin position="148"/>
        <end position="170"/>
    </location>
</feature>
<dbReference type="CDD" id="cd13132">
    <property type="entry name" value="MATE_eukaryotic"/>
    <property type="match status" value="1"/>
</dbReference>
<feature type="region of interest" description="Disordered" evidence="6">
    <location>
        <begin position="1"/>
        <end position="23"/>
    </location>
</feature>
<feature type="transmembrane region" description="Helical" evidence="7">
    <location>
        <begin position="484"/>
        <end position="503"/>
    </location>
</feature>
<reference evidence="8 9" key="1">
    <citation type="journal article" date="2018" name="Mol. Biol. Evol.">
        <title>Broad Genomic Sampling Reveals a Smut Pathogenic Ancestry of the Fungal Clade Ustilaginomycotina.</title>
        <authorList>
            <person name="Kijpornyongpan T."/>
            <person name="Mondo S.J."/>
            <person name="Barry K."/>
            <person name="Sandor L."/>
            <person name="Lee J."/>
            <person name="Lipzen A."/>
            <person name="Pangilinan J."/>
            <person name="LaButti K."/>
            <person name="Hainaut M."/>
            <person name="Henrissat B."/>
            <person name="Grigoriev I.V."/>
            <person name="Spatafora J.W."/>
            <person name="Aime M.C."/>
        </authorList>
    </citation>
    <scope>NUCLEOTIDE SEQUENCE [LARGE SCALE GENOMIC DNA]</scope>
    <source>
        <strain evidence="8 9">MCA 4718</strain>
    </source>
</reference>
<dbReference type="GO" id="GO:1990961">
    <property type="term" value="P:xenobiotic detoxification by transmembrane export across the plasma membrane"/>
    <property type="evidence" value="ECO:0007669"/>
    <property type="project" value="InterPro"/>
</dbReference>
<feature type="compositionally biased region" description="Low complexity" evidence="6">
    <location>
        <begin position="1"/>
        <end position="10"/>
    </location>
</feature>
<feature type="transmembrane region" description="Helical" evidence="7">
    <location>
        <begin position="453"/>
        <end position="472"/>
    </location>
</feature>
<evidence type="ECO:0000313" key="8">
    <source>
        <dbReference type="EMBL" id="PWN19358.1"/>
    </source>
</evidence>
<dbReference type="InterPro" id="IPR002528">
    <property type="entry name" value="MATE_fam"/>
</dbReference>
<dbReference type="EMBL" id="KZ819331">
    <property type="protein sequence ID" value="PWN19358.1"/>
    <property type="molecule type" value="Genomic_DNA"/>
</dbReference>
<feature type="transmembrane region" description="Helical" evidence="7">
    <location>
        <begin position="190"/>
        <end position="211"/>
    </location>
</feature>
<accession>A0A316U3F7</accession>
<keyword evidence="5 7" id="KW-0472">Membrane</keyword>
<protein>
    <submittedName>
        <fullName evidence="8">MATE efflux family protein</fullName>
    </submittedName>
</protein>
<dbReference type="Pfam" id="PF01554">
    <property type="entry name" value="MatE"/>
    <property type="match status" value="2"/>
</dbReference>
<feature type="transmembrane region" description="Helical" evidence="7">
    <location>
        <begin position="223"/>
        <end position="239"/>
    </location>
</feature>
<feature type="transmembrane region" description="Helical" evidence="7">
    <location>
        <begin position="251"/>
        <end position="272"/>
    </location>
</feature>
<dbReference type="Proteomes" id="UP000245942">
    <property type="component" value="Unassembled WGS sequence"/>
</dbReference>
<dbReference type="GO" id="GO:0042910">
    <property type="term" value="F:xenobiotic transmembrane transporter activity"/>
    <property type="evidence" value="ECO:0007669"/>
    <property type="project" value="InterPro"/>
</dbReference>
<dbReference type="STRING" id="1684307.A0A316U3F7"/>
<evidence type="ECO:0000256" key="2">
    <source>
        <dbReference type="ARBA" id="ARBA00010199"/>
    </source>
</evidence>
<dbReference type="NCBIfam" id="TIGR00797">
    <property type="entry name" value="matE"/>
    <property type="match status" value="1"/>
</dbReference>
<dbReference type="PANTHER" id="PTHR11206">
    <property type="entry name" value="MULTIDRUG RESISTANCE PROTEIN"/>
    <property type="match status" value="1"/>
</dbReference>
<keyword evidence="9" id="KW-1185">Reference proteome</keyword>
<organism evidence="8 9">
    <name type="scientific">Pseudomicrostroma glucosiphilum</name>
    <dbReference type="NCBI Taxonomy" id="1684307"/>
    <lineage>
        <taxon>Eukaryota</taxon>
        <taxon>Fungi</taxon>
        <taxon>Dikarya</taxon>
        <taxon>Basidiomycota</taxon>
        <taxon>Ustilaginomycotina</taxon>
        <taxon>Exobasidiomycetes</taxon>
        <taxon>Microstromatales</taxon>
        <taxon>Microstromatales incertae sedis</taxon>
        <taxon>Pseudomicrostroma</taxon>
    </lineage>
</organism>
<evidence type="ECO:0000256" key="1">
    <source>
        <dbReference type="ARBA" id="ARBA00004141"/>
    </source>
</evidence>
<evidence type="ECO:0000313" key="9">
    <source>
        <dbReference type="Proteomes" id="UP000245942"/>
    </source>
</evidence>
<evidence type="ECO:0000256" key="3">
    <source>
        <dbReference type="ARBA" id="ARBA00022692"/>
    </source>
</evidence>
<dbReference type="GO" id="GO:0015297">
    <property type="term" value="F:antiporter activity"/>
    <property type="evidence" value="ECO:0007669"/>
    <property type="project" value="InterPro"/>
</dbReference>
<evidence type="ECO:0000256" key="7">
    <source>
        <dbReference type="SAM" id="Phobius"/>
    </source>
</evidence>
<comment type="subcellular location">
    <subcellularLocation>
        <location evidence="1">Membrane</location>
        <topology evidence="1">Multi-pass membrane protein</topology>
    </subcellularLocation>
</comment>
<evidence type="ECO:0000256" key="4">
    <source>
        <dbReference type="ARBA" id="ARBA00022989"/>
    </source>
</evidence>
<evidence type="ECO:0000256" key="6">
    <source>
        <dbReference type="SAM" id="MobiDB-lite"/>
    </source>
</evidence>
<dbReference type="OrthoDB" id="2126698at2759"/>
<sequence>MTSQQRQQQQSTERTPLIYSNGHYRGDGHANADDAADNDLSTPPVSTWSLILTEAGALVFNSIPTSLGYMLQNSIQTVSVTVLSLKRDDTALSGAAHGFMLAMVTAWTLALGGTTALDSLASVSYAQSLSPKLSASQARHNREQVGILLQRCLIVLFTIFVPVAVLWYNIYPVLLLLDQPPAVAVEVQRFLRVLILGAPGYILFESLKKFVQVQGDARPPTQALLIAFPLNLGLNWLFIHTLDMGLLGSPLAVSITYYTSALLLVIHILFLGRKTSRPGWGGWNPSAALHLRSVLLFTKMAVSGWIMVASEWVSFEIVALVAGSLGEVELAAQSVIMTMDQCINTLPFGLGVATSGRIGHLLGLAGDLNPLSVAKLPISAHTAFLVSTVQGLAIGVPLFIARKSFGKLFTDSTAVVKMIARVMPLVAAFQVSDGWAQSQGGVLRGIGRHEVGAAANIVAFYIISLPLGVYLAKGKPQVGLPGLWAAQWLGLTLVGLAEWVVVWRTNWKKQVQHADERSQTGRGQGQEDSNGDEAAEVARRAA</sequence>
<dbReference type="GeneID" id="37016959"/>